<feature type="compositionally biased region" description="Low complexity" evidence="5">
    <location>
        <begin position="559"/>
        <end position="574"/>
    </location>
</feature>
<dbReference type="InterPro" id="IPR004087">
    <property type="entry name" value="KH_dom"/>
</dbReference>
<dbReference type="Proteomes" id="UP001151699">
    <property type="component" value="Chromosome A"/>
</dbReference>
<proteinExistence type="predicted"/>
<dbReference type="Pfam" id="PF09005">
    <property type="entry name" value="FUBP_C"/>
    <property type="match status" value="2"/>
</dbReference>
<dbReference type="GO" id="GO:0005634">
    <property type="term" value="C:nucleus"/>
    <property type="evidence" value="ECO:0007669"/>
    <property type="project" value="UniProtKB-SubCell"/>
</dbReference>
<dbReference type="PANTHER" id="PTHR10288">
    <property type="entry name" value="KH DOMAIN CONTAINING RNA BINDING PROTEIN"/>
    <property type="match status" value="1"/>
</dbReference>
<accession>A0A9Q0NAF8</accession>
<feature type="domain" description="K Homology" evidence="6">
    <location>
        <begin position="279"/>
        <end position="350"/>
    </location>
</feature>
<feature type="region of interest" description="Disordered" evidence="5">
    <location>
        <begin position="33"/>
        <end position="55"/>
    </location>
</feature>
<feature type="compositionally biased region" description="Low complexity" evidence="5">
    <location>
        <begin position="490"/>
        <end position="518"/>
    </location>
</feature>
<dbReference type="SUPFAM" id="SSF54791">
    <property type="entry name" value="Eukaryotic type KH-domain (KH-domain type I)"/>
    <property type="match status" value="4"/>
</dbReference>
<comment type="subcellular location">
    <subcellularLocation>
        <location evidence="1">Nucleus</location>
    </subcellularLocation>
</comment>
<feature type="region of interest" description="Disordered" evidence="5">
    <location>
        <begin position="559"/>
        <end position="581"/>
    </location>
</feature>
<feature type="domain" description="K Homology" evidence="6">
    <location>
        <begin position="187"/>
        <end position="259"/>
    </location>
</feature>
<feature type="region of interest" description="Disordered" evidence="5">
    <location>
        <begin position="469"/>
        <end position="524"/>
    </location>
</feature>
<protein>
    <submittedName>
        <fullName evidence="7">Far upstream element-binding protein 1</fullName>
    </submittedName>
</protein>
<evidence type="ECO:0000313" key="8">
    <source>
        <dbReference type="Proteomes" id="UP001151699"/>
    </source>
</evidence>
<dbReference type="InterPro" id="IPR036612">
    <property type="entry name" value="KH_dom_type_1_sf"/>
</dbReference>
<keyword evidence="4" id="KW-0694">RNA-binding</keyword>
<keyword evidence="3" id="KW-0539">Nucleus</keyword>
<dbReference type="PROSITE" id="PS50084">
    <property type="entry name" value="KH_TYPE_1"/>
    <property type="match status" value="4"/>
</dbReference>
<evidence type="ECO:0000256" key="5">
    <source>
        <dbReference type="SAM" id="MobiDB-lite"/>
    </source>
</evidence>
<dbReference type="InterPro" id="IPR004088">
    <property type="entry name" value="KH_dom_type_1"/>
</dbReference>
<organism evidence="7 8">
    <name type="scientific">Pseudolycoriella hygida</name>
    <dbReference type="NCBI Taxonomy" id="35572"/>
    <lineage>
        <taxon>Eukaryota</taxon>
        <taxon>Metazoa</taxon>
        <taxon>Ecdysozoa</taxon>
        <taxon>Arthropoda</taxon>
        <taxon>Hexapoda</taxon>
        <taxon>Insecta</taxon>
        <taxon>Pterygota</taxon>
        <taxon>Neoptera</taxon>
        <taxon>Endopterygota</taxon>
        <taxon>Diptera</taxon>
        <taxon>Nematocera</taxon>
        <taxon>Sciaroidea</taxon>
        <taxon>Sciaridae</taxon>
        <taxon>Pseudolycoriella</taxon>
    </lineage>
</organism>
<feature type="region of interest" description="Disordered" evidence="5">
    <location>
        <begin position="659"/>
        <end position="686"/>
    </location>
</feature>
<evidence type="ECO:0000256" key="2">
    <source>
        <dbReference type="ARBA" id="ARBA00022737"/>
    </source>
</evidence>
<evidence type="ECO:0000256" key="1">
    <source>
        <dbReference type="ARBA" id="ARBA00004123"/>
    </source>
</evidence>
<feature type="domain" description="K Homology" evidence="6">
    <location>
        <begin position="96"/>
        <end position="164"/>
    </location>
</feature>
<evidence type="ECO:0000256" key="3">
    <source>
        <dbReference type="ARBA" id="ARBA00023242"/>
    </source>
</evidence>
<gene>
    <name evidence="7" type="primary">FUBP1</name>
    <name evidence="7" type="ORF">Bhyg_01881</name>
</gene>
<dbReference type="CDD" id="cd22397">
    <property type="entry name" value="KH-I_FUBP_rpt2"/>
    <property type="match status" value="1"/>
</dbReference>
<dbReference type="Pfam" id="PF00013">
    <property type="entry name" value="KH_1"/>
    <property type="match status" value="4"/>
</dbReference>
<dbReference type="SMART" id="SM00322">
    <property type="entry name" value="KH"/>
    <property type="match status" value="4"/>
</dbReference>
<dbReference type="CDD" id="cd22399">
    <property type="entry name" value="KH-I_FUBP_rpt4"/>
    <property type="match status" value="1"/>
</dbReference>
<comment type="caution">
    <text evidence="7">The sequence shown here is derived from an EMBL/GenBank/DDBJ whole genome shotgun (WGS) entry which is preliminary data.</text>
</comment>
<feature type="compositionally biased region" description="Gly residues" evidence="5">
    <location>
        <begin position="471"/>
        <end position="489"/>
    </location>
</feature>
<dbReference type="InterPro" id="IPR015096">
    <property type="entry name" value="FUBP_C"/>
</dbReference>
<keyword evidence="8" id="KW-1185">Reference proteome</keyword>
<feature type="domain" description="K Homology" evidence="6">
    <location>
        <begin position="388"/>
        <end position="459"/>
    </location>
</feature>
<dbReference type="Gene3D" id="3.30.1370.10">
    <property type="entry name" value="K Homology domain, type 1"/>
    <property type="match status" value="4"/>
</dbReference>
<dbReference type="GO" id="GO:0003723">
    <property type="term" value="F:RNA binding"/>
    <property type="evidence" value="ECO:0007669"/>
    <property type="project" value="UniProtKB-UniRule"/>
</dbReference>
<dbReference type="EMBL" id="WJQU01000001">
    <property type="protein sequence ID" value="KAJ6646668.1"/>
    <property type="molecule type" value="Genomic_DNA"/>
</dbReference>
<feature type="compositionally biased region" description="Low complexity" evidence="5">
    <location>
        <begin position="659"/>
        <end position="673"/>
    </location>
</feature>
<dbReference type="GO" id="GO:0006355">
    <property type="term" value="P:regulation of DNA-templated transcription"/>
    <property type="evidence" value="ECO:0007669"/>
    <property type="project" value="InterPro"/>
</dbReference>
<evidence type="ECO:0000259" key="6">
    <source>
        <dbReference type="SMART" id="SM00322"/>
    </source>
</evidence>
<evidence type="ECO:0000313" key="7">
    <source>
        <dbReference type="EMBL" id="KAJ6646668.1"/>
    </source>
</evidence>
<dbReference type="OrthoDB" id="5204190at2759"/>
<evidence type="ECO:0000256" key="4">
    <source>
        <dbReference type="PROSITE-ProRule" id="PRU00117"/>
    </source>
</evidence>
<name>A0A9Q0NAF8_9DIPT</name>
<keyword evidence="2" id="KW-0677">Repeat</keyword>
<sequence length="686" mass="73164">MSDYSSVAPPQTNQQNFSQSTAFAEALRKAKQIAAKIHPSGQQAGTKRTGDEGLEPEIKKFCGSDYSSSNSSMSPAAMATQQAAAVAARLAQSVGNTVTEDIKLPDKIAANLSGRTGNDDQFSRLQNESGCKAAMSRDSERVITVSGSRESVNHAKDLLSQMCSQQNCGNIEIVSCVIVPPSGAGGYPPYQEVMVPGSKVGLVIGKGGETIKMLQEKTGAKMVIIQEGPAQECVEKPLRISGDPSKVEHAKQLVFDLILEKDTPYNNRGGGGGGYDNSGNEQAEVFVPKTGVGVVIGKGGDMIKKIQSETGCKLQFIQGKGDAPGDRRCIISGTKQQVADGKRTVEDLIESVMKGNQGGGGGMNNRNNMNNTTNSNYGYGSDANLQPMREEVSFAVPASKCGIVIGRGGETIKLINQQSGAFCEMDRSAINPPSEKMFKMKGTSEQIEHARQLISEKIGVDITILSTRQIGSGGGNNNQGNYGNNGNGYGQQQQNQQQWGYQPQAWDQGQQQQQQGVQINPTTGQPDYSAQWIEYYKSIGLNREAEIIEQQLKSKQGGQPAPAAVVTAGQQVQSGAGGQPDYSKQWAEYYRNIGKIEEAEAIENQMKAAKTAQMGANPGMPAAVANVPQVPGYQAAQAMAGYNQYAQYYPGAAQPGYPQAYGGYGHYPGQQPQMPQPGQPSQNDKN</sequence>
<feature type="region of interest" description="Disordered" evidence="5">
    <location>
        <begin position="1"/>
        <end position="21"/>
    </location>
</feature>
<dbReference type="AlphaFoldDB" id="A0A9Q0NAF8"/>
<reference evidence="7" key="1">
    <citation type="submission" date="2022-07" db="EMBL/GenBank/DDBJ databases">
        <authorList>
            <person name="Trinca V."/>
            <person name="Uliana J.V.C."/>
            <person name="Torres T.T."/>
            <person name="Ward R.J."/>
            <person name="Monesi N."/>
        </authorList>
    </citation>
    <scope>NUCLEOTIDE SEQUENCE</scope>
    <source>
        <strain evidence="7">HSMRA1968</strain>
        <tissue evidence="7">Whole embryos</tissue>
    </source>
</reference>